<keyword evidence="8 13" id="KW-0560">Oxidoreductase</keyword>
<keyword evidence="15" id="KW-1185">Reference proteome</keyword>
<sequence length="243" mass="27988">MTSEKEGEDLVDVLLKLQKQGNLEHPLSDNVVKATILDIFGAGTGTTAKTLEWAMSELVKNPRVMERAQAEVRRVYDEKLYVDEANLHELKYLKSVIKETLRLHPPVPLLLPRECSERCNINEYEIPAKSKVIVNVWAMGRDPKYWIEAERFYPERFVDSAIDYKGADFQFIPFGAGRRMCPGIAFGMANIELILANLLFHFDWKMPDGNKYEELDMTESFGMAVRRKHDLYLVPILYHSFAS</sequence>
<dbReference type="InterPro" id="IPR001128">
    <property type="entry name" value="Cyt_P450"/>
</dbReference>
<keyword evidence="7" id="KW-1133">Transmembrane helix</keyword>
<evidence type="ECO:0000256" key="2">
    <source>
        <dbReference type="ARBA" id="ARBA00004167"/>
    </source>
</evidence>
<dbReference type="Gene3D" id="1.10.630.10">
    <property type="entry name" value="Cytochrome P450"/>
    <property type="match status" value="1"/>
</dbReference>
<dbReference type="SUPFAM" id="SSF48264">
    <property type="entry name" value="Cytochrome P450"/>
    <property type="match status" value="1"/>
</dbReference>
<keyword evidence="11" id="KW-0472">Membrane</keyword>
<evidence type="ECO:0008006" key="16">
    <source>
        <dbReference type="Google" id="ProtNLM"/>
    </source>
</evidence>
<keyword evidence="4 12" id="KW-0349">Heme</keyword>
<comment type="caution">
    <text evidence="14">The sequence shown here is derived from an EMBL/GenBank/DDBJ whole genome shotgun (WGS) entry which is preliminary data.</text>
</comment>
<keyword evidence="10 13" id="KW-0503">Monooxygenase</keyword>
<dbReference type="FunFam" id="1.10.630.10:FF:000126">
    <property type="entry name" value="Predicted protein"/>
    <property type="match status" value="1"/>
</dbReference>
<dbReference type="Pfam" id="PF00067">
    <property type="entry name" value="p450"/>
    <property type="match status" value="1"/>
</dbReference>
<evidence type="ECO:0000313" key="15">
    <source>
        <dbReference type="Proteomes" id="UP001372338"/>
    </source>
</evidence>
<dbReference type="GO" id="GO:0016705">
    <property type="term" value="F:oxidoreductase activity, acting on paired donors, with incorporation or reduction of molecular oxygen"/>
    <property type="evidence" value="ECO:0007669"/>
    <property type="project" value="InterPro"/>
</dbReference>
<feature type="binding site" description="axial binding residue" evidence="12">
    <location>
        <position position="181"/>
    </location>
    <ligand>
        <name>heme</name>
        <dbReference type="ChEBI" id="CHEBI:30413"/>
    </ligand>
    <ligandPart>
        <name>Fe</name>
        <dbReference type="ChEBI" id="CHEBI:18248"/>
    </ligandPart>
</feature>
<comment type="cofactor">
    <cofactor evidence="1 12">
        <name>heme</name>
        <dbReference type="ChEBI" id="CHEBI:30413"/>
    </cofactor>
</comment>
<evidence type="ECO:0000256" key="7">
    <source>
        <dbReference type="ARBA" id="ARBA00022989"/>
    </source>
</evidence>
<accession>A0AAN9FGX0</accession>
<dbReference type="PANTHER" id="PTHR47953">
    <property type="entry name" value="OS08G0105600 PROTEIN"/>
    <property type="match status" value="1"/>
</dbReference>
<dbReference type="PROSITE" id="PS00086">
    <property type="entry name" value="CYTOCHROME_P450"/>
    <property type="match status" value="1"/>
</dbReference>
<evidence type="ECO:0000256" key="8">
    <source>
        <dbReference type="ARBA" id="ARBA00023002"/>
    </source>
</evidence>
<evidence type="ECO:0000256" key="10">
    <source>
        <dbReference type="ARBA" id="ARBA00023033"/>
    </source>
</evidence>
<evidence type="ECO:0000256" key="9">
    <source>
        <dbReference type="ARBA" id="ARBA00023004"/>
    </source>
</evidence>
<name>A0AAN9FGX0_CROPI</name>
<dbReference type="Proteomes" id="UP001372338">
    <property type="component" value="Unassembled WGS sequence"/>
</dbReference>
<keyword evidence="5" id="KW-0812">Transmembrane</keyword>
<comment type="similarity">
    <text evidence="3 13">Belongs to the cytochrome P450 family.</text>
</comment>
<dbReference type="GO" id="GO:0004497">
    <property type="term" value="F:monooxygenase activity"/>
    <property type="evidence" value="ECO:0007669"/>
    <property type="project" value="UniProtKB-KW"/>
</dbReference>
<dbReference type="EMBL" id="JAYWIO010000003">
    <property type="protein sequence ID" value="KAK7275136.1"/>
    <property type="molecule type" value="Genomic_DNA"/>
</dbReference>
<dbReference type="InterPro" id="IPR017972">
    <property type="entry name" value="Cyt_P450_CS"/>
</dbReference>
<keyword evidence="6 12" id="KW-0479">Metal-binding</keyword>
<keyword evidence="9 12" id="KW-0408">Iron</keyword>
<evidence type="ECO:0000256" key="5">
    <source>
        <dbReference type="ARBA" id="ARBA00022692"/>
    </source>
</evidence>
<dbReference type="InterPro" id="IPR002401">
    <property type="entry name" value="Cyt_P450_E_grp-I"/>
</dbReference>
<dbReference type="PANTHER" id="PTHR47953:SF19">
    <property type="entry name" value="OS06G0641600 PROTEIN"/>
    <property type="match status" value="1"/>
</dbReference>
<dbReference type="InterPro" id="IPR052306">
    <property type="entry name" value="CYP450_71D"/>
</dbReference>
<dbReference type="GO" id="GO:0016020">
    <property type="term" value="C:membrane"/>
    <property type="evidence" value="ECO:0007669"/>
    <property type="project" value="UniProtKB-SubCell"/>
</dbReference>
<reference evidence="14 15" key="1">
    <citation type="submission" date="2024-01" db="EMBL/GenBank/DDBJ databases">
        <title>The genomes of 5 underutilized Papilionoideae crops provide insights into root nodulation and disease resistanc.</title>
        <authorList>
            <person name="Yuan L."/>
        </authorList>
    </citation>
    <scope>NUCLEOTIDE SEQUENCE [LARGE SCALE GENOMIC DNA]</scope>
    <source>
        <strain evidence="14">ZHUSHIDOU_FW_LH</strain>
        <tissue evidence="14">Leaf</tissue>
    </source>
</reference>
<protein>
    <recommendedName>
        <fullName evidence="16">Cytochrome P450</fullName>
    </recommendedName>
</protein>
<evidence type="ECO:0000256" key="4">
    <source>
        <dbReference type="ARBA" id="ARBA00022617"/>
    </source>
</evidence>
<dbReference type="PRINTS" id="PR00463">
    <property type="entry name" value="EP450I"/>
</dbReference>
<evidence type="ECO:0000256" key="1">
    <source>
        <dbReference type="ARBA" id="ARBA00001971"/>
    </source>
</evidence>
<evidence type="ECO:0000256" key="12">
    <source>
        <dbReference type="PIRSR" id="PIRSR602401-1"/>
    </source>
</evidence>
<comment type="subcellular location">
    <subcellularLocation>
        <location evidence="2">Membrane</location>
        <topology evidence="2">Single-pass membrane protein</topology>
    </subcellularLocation>
</comment>
<dbReference type="AlphaFoldDB" id="A0AAN9FGX0"/>
<dbReference type="InterPro" id="IPR036396">
    <property type="entry name" value="Cyt_P450_sf"/>
</dbReference>
<dbReference type="PRINTS" id="PR00385">
    <property type="entry name" value="P450"/>
</dbReference>
<dbReference type="GO" id="GO:0005506">
    <property type="term" value="F:iron ion binding"/>
    <property type="evidence" value="ECO:0007669"/>
    <property type="project" value="InterPro"/>
</dbReference>
<dbReference type="GO" id="GO:0020037">
    <property type="term" value="F:heme binding"/>
    <property type="evidence" value="ECO:0007669"/>
    <property type="project" value="InterPro"/>
</dbReference>
<gene>
    <name evidence="14" type="ORF">RIF29_16244</name>
</gene>
<evidence type="ECO:0000256" key="11">
    <source>
        <dbReference type="ARBA" id="ARBA00023136"/>
    </source>
</evidence>
<evidence type="ECO:0000313" key="14">
    <source>
        <dbReference type="EMBL" id="KAK7275136.1"/>
    </source>
</evidence>
<proteinExistence type="inferred from homology"/>
<evidence type="ECO:0000256" key="6">
    <source>
        <dbReference type="ARBA" id="ARBA00022723"/>
    </source>
</evidence>
<evidence type="ECO:0000256" key="13">
    <source>
        <dbReference type="RuleBase" id="RU000461"/>
    </source>
</evidence>
<organism evidence="14 15">
    <name type="scientific">Crotalaria pallida</name>
    <name type="common">Smooth rattlebox</name>
    <name type="synonym">Crotalaria striata</name>
    <dbReference type="NCBI Taxonomy" id="3830"/>
    <lineage>
        <taxon>Eukaryota</taxon>
        <taxon>Viridiplantae</taxon>
        <taxon>Streptophyta</taxon>
        <taxon>Embryophyta</taxon>
        <taxon>Tracheophyta</taxon>
        <taxon>Spermatophyta</taxon>
        <taxon>Magnoliopsida</taxon>
        <taxon>eudicotyledons</taxon>
        <taxon>Gunneridae</taxon>
        <taxon>Pentapetalae</taxon>
        <taxon>rosids</taxon>
        <taxon>fabids</taxon>
        <taxon>Fabales</taxon>
        <taxon>Fabaceae</taxon>
        <taxon>Papilionoideae</taxon>
        <taxon>50 kb inversion clade</taxon>
        <taxon>genistoids sensu lato</taxon>
        <taxon>core genistoids</taxon>
        <taxon>Crotalarieae</taxon>
        <taxon>Crotalaria</taxon>
    </lineage>
</organism>
<evidence type="ECO:0000256" key="3">
    <source>
        <dbReference type="ARBA" id="ARBA00010617"/>
    </source>
</evidence>